<feature type="non-terminal residue" evidence="10">
    <location>
        <position position="274"/>
    </location>
</feature>
<organism evidence="9 10">
    <name type="scientific">Limulus polyphemus</name>
    <name type="common">Atlantic horseshoe crab</name>
    <dbReference type="NCBI Taxonomy" id="6850"/>
    <lineage>
        <taxon>Eukaryota</taxon>
        <taxon>Metazoa</taxon>
        <taxon>Ecdysozoa</taxon>
        <taxon>Arthropoda</taxon>
        <taxon>Chelicerata</taxon>
        <taxon>Merostomata</taxon>
        <taxon>Xiphosura</taxon>
        <taxon>Limulidae</taxon>
        <taxon>Limulus</taxon>
    </lineage>
</organism>
<dbReference type="EC" id="6.2.1.3" evidence="6"/>
<evidence type="ECO:0000313" key="9">
    <source>
        <dbReference type="Proteomes" id="UP000694941"/>
    </source>
</evidence>
<sequence length="274" mass="29835">MEGLGHPDVKGFPSSIKVLPFLELERLGHSADPDLTGEVPGPDDLAIIMYTSGSTGVPKGVMITHKNIITTANGFATVSAGLMNTELFMAFLPLAHVFELAVENFFLAMGIPIGYSSPQTMTDKSTAVKSGCQGDASLLKPTIIMSVPLVLDRIRKSVLEIVERKGDFAKAFFKFVIKYKLWWMSKGFRTPLLDRIVFKSVRQLIGGRLKFVASGGAPLSPDTHDFIRVCLSVTTFQGYGLTETTAGATTMACRLSLFLIILIVRSSVQIMMHT</sequence>
<dbReference type="PANTHER" id="PTHR43272">
    <property type="entry name" value="LONG-CHAIN-FATTY-ACID--COA LIGASE"/>
    <property type="match status" value="1"/>
</dbReference>
<protein>
    <recommendedName>
        <fullName evidence="6">long-chain-fatty-acid--CoA ligase</fullName>
        <ecNumber evidence="6">6.2.1.3</ecNumber>
    </recommendedName>
</protein>
<dbReference type="Pfam" id="PF00501">
    <property type="entry name" value="AMP-binding"/>
    <property type="match status" value="1"/>
</dbReference>
<reference evidence="10" key="1">
    <citation type="submission" date="2025-08" db="UniProtKB">
        <authorList>
            <consortium name="RefSeq"/>
        </authorList>
    </citation>
    <scope>IDENTIFICATION</scope>
    <source>
        <tissue evidence="10">Muscle</tissue>
    </source>
</reference>
<evidence type="ECO:0000256" key="5">
    <source>
        <dbReference type="ARBA" id="ARBA00022840"/>
    </source>
</evidence>
<comment type="catalytic activity">
    <reaction evidence="7">
        <text>a long-chain fatty acid + ATP + CoA = a long-chain fatty acyl-CoA + AMP + diphosphate</text>
        <dbReference type="Rhea" id="RHEA:15421"/>
        <dbReference type="ChEBI" id="CHEBI:30616"/>
        <dbReference type="ChEBI" id="CHEBI:33019"/>
        <dbReference type="ChEBI" id="CHEBI:57287"/>
        <dbReference type="ChEBI" id="CHEBI:57560"/>
        <dbReference type="ChEBI" id="CHEBI:83139"/>
        <dbReference type="ChEBI" id="CHEBI:456215"/>
        <dbReference type="EC" id="6.2.1.3"/>
    </reaction>
</comment>
<dbReference type="InterPro" id="IPR020459">
    <property type="entry name" value="AMP-binding"/>
</dbReference>
<proteinExistence type="inferred from homology"/>
<keyword evidence="4" id="KW-0443">Lipid metabolism</keyword>
<name>A0ABM1C1W7_LIMPO</name>
<dbReference type="Proteomes" id="UP000694941">
    <property type="component" value="Unplaced"/>
</dbReference>
<evidence type="ECO:0000259" key="8">
    <source>
        <dbReference type="Pfam" id="PF00501"/>
    </source>
</evidence>
<dbReference type="PROSITE" id="PS00455">
    <property type="entry name" value="AMP_BINDING"/>
    <property type="match status" value="1"/>
</dbReference>
<dbReference type="PRINTS" id="PR00154">
    <property type="entry name" value="AMPBINDING"/>
</dbReference>
<evidence type="ECO:0000256" key="4">
    <source>
        <dbReference type="ARBA" id="ARBA00022832"/>
    </source>
</evidence>
<keyword evidence="4" id="KW-0276">Fatty acid metabolism</keyword>
<feature type="domain" description="AMP-dependent synthetase/ligase" evidence="8">
    <location>
        <begin position="20"/>
        <end position="250"/>
    </location>
</feature>
<dbReference type="GeneID" id="106476686"/>
<evidence type="ECO:0000256" key="7">
    <source>
        <dbReference type="ARBA" id="ARBA00036813"/>
    </source>
</evidence>
<keyword evidence="9" id="KW-1185">Reference proteome</keyword>
<dbReference type="RefSeq" id="XP_013792775.2">
    <property type="nucleotide sequence ID" value="XM_013937321.2"/>
</dbReference>
<dbReference type="SUPFAM" id="SSF56801">
    <property type="entry name" value="Acetyl-CoA synthetase-like"/>
    <property type="match status" value="1"/>
</dbReference>
<gene>
    <name evidence="10" type="primary">LOC106476686</name>
</gene>
<evidence type="ECO:0000256" key="3">
    <source>
        <dbReference type="ARBA" id="ARBA00022741"/>
    </source>
</evidence>
<comment type="similarity">
    <text evidence="1">Belongs to the ATP-dependent AMP-binding enzyme family.</text>
</comment>
<dbReference type="InterPro" id="IPR042099">
    <property type="entry name" value="ANL_N_sf"/>
</dbReference>
<keyword evidence="5" id="KW-0067">ATP-binding</keyword>
<dbReference type="InterPro" id="IPR000873">
    <property type="entry name" value="AMP-dep_synth/lig_dom"/>
</dbReference>
<evidence type="ECO:0000256" key="1">
    <source>
        <dbReference type="ARBA" id="ARBA00006432"/>
    </source>
</evidence>
<keyword evidence="2" id="KW-0436">Ligase</keyword>
<dbReference type="PANTHER" id="PTHR43272:SF83">
    <property type="entry name" value="ACYL-COA SYNTHETASE LONG-CHAIN, ISOFORM J"/>
    <property type="match status" value="1"/>
</dbReference>
<evidence type="ECO:0000256" key="6">
    <source>
        <dbReference type="ARBA" id="ARBA00026121"/>
    </source>
</evidence>
<dbReference type="Gene3D" id="3.40.50.12780">
    <property type="entry name" value="N-terminal domain of ligase-like"/>
    <property type="match status" value="1"/>
</dbReference>
<evidence type="ECO:0000313" key="10">
    <source>
        <dbReference type="RefSeq" id="XP_013792775.2"/>
    </source>
</evidence>
<keyword evidence="3" id="KW-0547">Nucleotide-binding</keyword>
<dbReference type="InterPro" id="IPR020845">
    <property type="entry name" value="AMP-binding_CS"/>
</dbReference>
<evidence type="ECO:0000256" key="2">
    <source>
        <dbReference type="ARBA" id="ARBA00022598"/>
    </source>
</evidence>
<accession>A0ABM1C1W7</accession>